<dbReference type="PANTHER" id="PTHR46401">
    <property type="entry name" value="GLYCOSYLTRANSFERASE WBBK-RELATED"/>
    <property type="match status" value="1"/>
</dbReference>
<dbReference type="Gene3D" id="3.40.50.2000">
    <property type="entry name" value="Glycogen Phosphorylase B"/>
    <property type="match status" value="2"/>
</dbReference>
<dbReference type="SUPFAM" id="SSF53756">
    <property type="entry name" value="UDP-Glycosyltransferase/glycogen phosphorylase"/>
    <property type="match status" value="1"/>
</dbReference>
<name>A0A930VAU4_9ACTN</name>
<evidence type="ECO:0000256" key="2">
    <source>
        <dbReference type="ARBA" id="ARBA00022679"/>
    </source>
</evidence>
<evidence type="ECO:0000259" key="4">
    <source>
        <dbReference type="Pfam" id="PF13439"/>
    </source>
</evidence>
<evidence type="ECO:0000259" key="3">
    <source>
        <dbReference type="Pfam" id="PF00534"/>
    </source>
</evidence>
<dbReference type="PANTHER" id="PTHR46401:SF2">
    <property type="entry name" value="GLYCOSYLTRANSFERASE WBBK-RELATED"/>
    <property type="match status" value="1"/>
</dbReference>
<comment type="caution">
    <text evidence="5">The sequence shown here is derived from an EMBL/GenBank/DDBJ whole genome shotgun (WGS) entry which is preliminary data.</text>
</comment>
<evidence type="ECO:0000256" key="1">
    <source>
        <dbReference type="ARBA" id="ARBA00022676"/>
    </source>
</evidence>
<accession>A0A930VAU4</accession>
<gene>
    <name evidence="5" type="ORF">ISU07_13320</name>
</gene>
<evidence type="ECO:0000313" key="5">
    <source>
        <dbReference type="EMBL" id="MBF4764109.1"/>
    </source>
</evidence>
<feature type="domain" description="Glycosyltransferase subfamily 4-like N-terminal" evidence="4">
    <location>
        <begin position="29"/>
        <end position="177"/>
    </location>
</feature>
<evidence type="ECO:0000313" key="6">
    <source>
        <dbReference type="Proteomes" id="UP000640489"/>
    </source>
</evidence>
<keyword evidence="6" id="KW-1185">Reference proteome</keyword>
<dbReference type="GO" id="GO:0009103">
    <property type="term" value="P:lipopolysaccharide biosynthetic process"/>
    <property type="evidence" value="ECO:0007669"/>
    <property type="project" value="TreeGrafter"/>
</dbReference>
<sequence length="381" mass="42452">MRVAINLLTDHPEHPSGAHWGWTRMVPEIASRLVDGEELHLVVSPRSKPLHEYPGSNVHYLMAPWSNEHQRLRTLSEQLYLPPRLRAAGIDVFNTLIAPLVRPAPGVVAHFKTFQAFNDPGSLSPAVRAYRRIGYPHTVKMADAIVVNSEDLRAEVLRYLDVDPGKLRLVPEAVDHDTFRPGDPEEARVRVKERGVTRPFVLFVSSLWRYKNAHGLMRAFAQARSSLEGYQLVVVGPLREEEYVGELRRLAEELGIADDVVWVGGVPLEETVDFYRCAKVFAYPSFNESFGLPILEAMACGCPVVTSDRTATQETAGSAAILVDPDDVEQIATALVRACGPDHEALRGRGLERAAQFTWAATAEKTLAVYREVHQARVQAR</sequence>
<proteinExistence type="predicted"/>
<reference evidence="5" key="1">
    <citation type="submission" date="2020-11" db="EMBL/GenBank/DDBJ databases">
        <title>Nocardioides sp. nov., isolated from Soil of Cynanchum wilfordii Hemsley rhizosphere.</title>
        <authorList>
            <person name="Lee J.-S."/>
            <person name="Suh M.K."/>
            <person name="Kim J.-S."/>
        </authorList>
    </citation>
    <scope>NUCLEOTIDE SEQUENCE</scope>
    <source>
        <strain evidence="5">KCTC 19275</strain>
    </source>
</reference>
<dbReference type="GO" id="GO:0016757">
    <property type="term" value="F:glycosyltransferase activity"/>
    <property type="evidence" value="ECO:0007669"/>
    <property type="project" value="UniProtKB-KW"/>
</dbReference>
<protein>
    <submittedName>
        <fullName evidence="5">Glycosyltransferase family 4 protein</fullName>
    </submittedName>
</protein>
<dbReference type="AlphaFoldDB" id="A0A930VAU4"/>
<organism evidence="5 6">
    <name type="scientific">Nocardioides islandensis</name>
    <dbReference type="NCBI Taxonomy" id="433663"/>
    <lineage>
        <taxon>Bacteria</taxon>
        <taxon>Bacillati</taxon>
        <taxon>Actinomycetota</taxon>
        <taxon>Actinomycetes</taxon>
        <taxon>Propionibacteriales</taxon>
        <taxon>Nocardioidaceae</taxon>
        <taxon>Nocardioides</taxon>
    </lineage>
</organism>
<keyword evidence="2" id="KW-0808">Transferase</keyword>
<dbReference type="Pfam" id="PF13439">
    <property type="entry name" value="Glyco_transf_4"/>
    <property type="match status" value="1"/>
</dbReference>
<dbReference type="EMBL" id="JADKPN010000007">
    <property type="protein sequence ID" value="MBF4764109.1"/>
    <property type="molecule type" value="Genomic_DNA"/>
</dbReference>
<dbReference type="InterPro" id="IPR028098">
    <property type="entry name" value="Glyco_trans_4-like_N"/>
</dbReference>
<dbReference type="CDD" id="cd03809">
    <property type="entry name" value="GT4_MtfB-like"/>
    <property type="match status" value="1"/>
</dbReference>
<dbReference type="Pfam" id="PF00534">
    <property type="entry name" value="Glycos_transf_1"/>
    <property type="match status" value="1"/>
</dbReference>
<dbReference type="InterPro" id="IPR001296">
    <property type="entry name" value="Glyco_trans_1"/>
</dbReference>
<feature type="domain" description="Glycosyl transferase family 1" evidence="3">
    <location>
        <begin position="194"/>
        <end position="335"/>
    </location>
</feature>
<keyword evidence="1" id="KW-0328">Glycosyltransferase</keyword>
<dbReference type="Proteomes" id="UP000640489">
    <property type="component" value="Unassembled WGS sequence"/>
</dbReference>